<keyword evidence="4 11" id="KW-0813">Transport</keyword>
<dbReference type="Gene3D" id="1.10.3860.10">
    <property type="entry name" value="Sodium:dicarboxylate symporter"/>
    <property type="match status" value="1"/>
</dbReference>
<keyword evidence="9 11" id="KW-1133">Transmembrane helix</keyword>
<evidence type="ECO:0000256" key="3">
    <source>
        <dbReference type="ARBA" id="ARBA00007074"/>
    </source>
</evidence>
<comment type="caution">
    <text evidence="11">Lacks conserved residue(s) required for the propagation of feature annotation.</text>
</comment>
<dbReference type="PANTHER" id="PTHR11958:SF63">
    <property type="entry name" value="AMINO ACID TRANSPORTER"/>
    <property type="match status" value="1"/>
</dbReference>
<keyword evidence="14" id="KW-1185">Reference proteome</keyword>
<dbReference type="PANTHER" id="PTHR11958">
    <property type="entry name" value="SODIUM/DICARBOXYLATE SYMPORTER-RELATED"/>
    <property type="match status" value="1"/>
</dbReference>
<dbReference type="InterPro" id="IPR050746">
    <property type="entry name" value="DAACS"/>
</dbReference>
<evidence type="ECO:0000256" key="5">
    <source>
        <dbReference type="ARBA" id="ARBA00022670"/>
    </source>
</evidence>
<dbReference type="EMBL" id="OC878910">
    <property type="protein sequence ID" value="CAD7640862.1"/>
    <property type="molecule type" value="Genomic_DNA"/>
</dbReference>
<keyword evidence="7" id="KW-0378">Hydrolase</keyword>
<evidence type="ECO:0000313" key="14">
    <source>
        <dbReference type="Proteomes" id="UP000759131"/>
    </source>
</evidence>
<feature type="domain" description="NlpC/P60" evidence="12">
    <location>
        <begin position="142"/>
        <end position="220"/>
    </location>
</feature>
<dbReference type="OrthoDB" id="5877963at2759"/>
<feature type="transmembrane region" description="Helical" evidence="11">
    <location>
        <begin position="26"/>
        <end position="52"/>
    </location>
</feature>
<sequence length="220" mass="24184">MPIGMFCWMTVQAIKMKSPEKILGQLGWFFGTVFLTYGSIWFIFYPTIYFLIIRKNCFKMNFNIIPAQIIAFGSSSSALTLPVTMKCMEEKNHLSQTVSQFVLPLAMTMHMPGAATYYPMVSLFVAQMHGMTITFQMTISLVCGGPEIVSAARSQIGVPYSWGGGSWKGKSYGIGKGAHTIGFDCSGLAQYAVYKGTGKIIQRVADAQYADGKCSKVAYS</sequence>
<evidence type="ECO:0000313" key="13">
    <source>
        <dbReference type="EMBL" id="CAD7640862.1"/>
    </source>
</evidence>
<dbReference type="PRINTS" id="PR00173">
    <property type="entry name" value="EDTRNSPORT"/>
</dbReference>
<name>A0A7R9LFQ9_9ACAR</name>
<reference evidence="13" key="1">
    <citation type="submission" date="2020-11" db="EMBL/GenBank/DDBJ databases">
        <authorList>
            <person name="Tran Van P."/>
        </authorList>
    </citation>
    <scope>NUCLEOTIDE SEQUENCE</scope>
</reference>
<dbReference type="PROSITE" id="PS51935">
    <property type="entry name" value="NLPC_P60"/>
    <property type="match status" value="1"/>
</dbReference>
<evidence type="ECO:0000256" key="1">
    <source>
        <dbReference type="ARBA" id="ARBA00004141"/>
    </source>
</evidence>
<dbReference type="GO" id="GO:0015175">
    <property type="term" value="F:neutral L-amino acid transmembrane transporter activity"/>
    <property type="evidence" value="ECO:0007669"/>
    <property type="project" value="TreeGrafter"/>
</dbReference>
<evidence type="ECO:0000256" key="4">
    <source>
        <dbReference type="ARBA" id="ARBA00022448"/>
    </source>
</evidence>
<evidence type="ECO:0000256" key="7">
    <source>
        <dbReference type="ARBA" id="ARBA00022801"/>
    </source>
</evidence>
<evidence type="ECO:0000256" key="9">
    <source>
        <dbReference type="ARBA" id="ARBA00022989"/>
    </source>
</evidence>
<comment type="subcellular location">
    <subcellularLocation>
        <location evidence="1 11">Membrane</location>
        <topology evidence="1 11">Multi-pass membrane protein</topology>
    </subcellularLocation>
</comment>
<evidence type="ECO:0000256" key="11">
    <source>
        <dbReference type="RuleBase" id="RU361216"/>
    </source>
</evidence>
<evidence type="ECO:0000256" key="6">
    <source>
        <dbReference type="ARBA" id="ARBA00022692"/>
    </source>
</evidence>
<dbReference type="GO" id="GO:0006508">
    <property type="term" value="P:proteolysis"/>
    <property type="evidence" value="ECO:0007669"/>
    <property type="project" value="UniProtKB-KW"/>
</dbReference>
<dbReference type="Proteomes" id="UP000759131">
    <property type="component" value="Unassembled WGS sequence"/>
</dbReference>
<feature type="transmembrane region" description="Helical" evidence="11">
    <location>
        <begin position="64"/>
        <end position="81"/>
    </location>
</feature>
<evidence type="ECO:0000259" key="12">
    <source>
        <dbReference type="PROSITE" id="PS51935"/>
    </source>
</evidence>
<comment type="similarity">
    <text evidence="3">Belongs to the peptidase C40 family.</text>
</comment>
<evidence type="ECO:0000256" key="2">
    <source>
        <dbReference type="ARBA" id="ARBA00006148"/>
    </source>
</evidence>
<proteinExistence type="inferred from homology"/>
<dbReference type="GO" id="GO:0005313">
    <property type="term" value="F:L-glutamate transmembrane transporter activity"/>
    <property type="evidence" value="ECO:0007669"/>
    <property type="project" value="TreeGrafter"/>
</dbReference>
<dbReference type="SUPFAM" id="SSF118215">
    <property type="entry name" value="Proton glutamate symport protein"/>
    <property type="match status" value="1"/>
</dbReference>
<accession>A0A7R9LFQ9</accession>
<keyword evidence="10 11" id="KW-0472">Membrane</keyword>
<dbReference type="InterPro" id="IPR036458">
    <property type="entry name" value="Na:dicarbo_symporter_sf"/>
</dbReference>
<dbReference type="Pfam" id="PF00877">
    <property type="entry name" value="NLPC_P60"/>
    <property type="match status" value="1"/>
</dbReference>
<dbReference type="InterPro" id="IPR001991">
    <property type="entry name" value="Na-dicarboxylate_symporter"/>
</dbReference>
<protein>
    <recommendedName>
        <fullName evidence="11">Amino acid transporter</fullName>
    </recommendedName>
</protein>
<dbReference type="GO" id="GO:0005886">
    <property type="term" value="C:plasma membrane"/>
    <property type="evidence" value="ECO:0007669"/>
    <property type="project" value="TreeGrafter"/>
</dbReference>
<gene>
    <name evidence="13" type="ORF">OSB1V03_LOCUS18394</name>
</gene>
<keyword evidence="5" id="KW-0645">Protease</keyword>
<keyword evidence="8" id="KW-0788">Thiol protease</keyword>
<feature type="non-terminal residue" evidence="13">
    <location>
        <position position="1"/>
    </location>
</feature>
<dbReference type="AlphaFoldDB" id="A0A7R9LFQ9"/>
<organism evidence="13">
    <name type="scientific">Medioppia subpectinata</name>
    <dbReference type="NCBI Taxonomy" id="1979941"/>
    <lineage>
        <taxon>Eukaryota</taxon>
        <taxon>Metazoa</taxon>
        <taxon>Ecdysozoa</taxon>
        <taxon>Arthropoda</taxon>
        <taxon>Chelicerata</taxon>
        <taxon>Arachnida</taxon>
        <taxon>Acari</taxon>
        <taxon>Acariformes</taxon>
        <taxon>Sarcoptiformes</taxon>
        <taxon>Oribatida</taxon>
        <taxon>Brachypylina</taxon>
        <taxon>Oppioidea</taxon>
        <taxon>Oppiidae</taxon>
        <taxon>Medioppia</taxon>
    </lineage>
</organism>
<dbReference type="EMBL" id="CAJPIZ010024335">
    <property type="protein sequence ID" value="CAG2118442.1"/>
    <property type="molecule type" value="Genomic_DNA"/>
</dbReference>
<dbReference type="InterPro" id="IPR038765">
    <property type="entry name" value="Papain-like_cys_pep_sf"/>
</dbReference>
<dbReference type="InterPro" id="IPR000064">
    <property type="entry name" value="NLP_P60_dom"/>
</dbReference>
<evidence type="ECO:0000256" key="8">
    <source>
        <dbReference type="ARBA" id="ARBA00022807"/>
    </source>
</evidence>
<feature type="transmembrane region" description="Helical" evidence="11">
    <location>
        <begin position="101"/>
        <end position="126"/>
    </location>
</feature>
<evidence type="ECO:0000256" key="10">
    <source>
        <dbReference type="ARBA" id="ARBA00023136"/>
    </source>
</evidence>
<comment type="similarity">
    <text evidence="2 11">Belongs to the dicarboxylate/amino acid:cation symporter (DAACS) (TC 2.A.23) family.</text>
</comment>
<keyword evidence="6 11" id="KW-0812">Transmembrane</keyword>
<dbReference type="SUPFAM" id="SSF54001">
    <property type="entry name" value="Cysteine proteinases"/>
    <property type="match status" value="1"/>
</dbReference>
<keyword evidence="11" id="KW-0769">Symport</keyword>
<dbReference type="GO" id="GO:0015501">
    <property type="term" value="F:glutamate:sodium symporter activity"/>
    <property type="evidence" value="ECO:0007669"/>
    <property type="project" value="TreeGrafter"/>
</dbReference>
<dbReference type="GO" id="GO:0008234">
    <property type="term" value="F:cysteine-type peptidase activity"/>
    <property type="evidence" value="ECO:0007669"/>
    <property type="project" value="UniProtKB-KW"/>
</dbReference>
<dbReference type="Pfam" id="PF00375">
    <property type="entry name" value="SDF"/>
    <property type="match status" value="1"/>
</dbReference>